<proteinExistence type="predicted"/>
<accession>A0A562JKJ3</accession>
<dbReference type="PANTHER" id="PTHR12110:SF53">
    <property type="entry name" value="BLR5974 PROTEIN"/>
    <property type="match status" value="1"/>
</dbReference>
<dbReference type="PANTHER" id="PTHR12110">
    <property type="entry name" value="HYDROXYPYRUVATE ISOMERASE"/>
    <property type="match status" value="1"/>
</dbReference>
<dbReference type="SUPFAM" id="SSF51658">
    <property type="entry name" value="Xylose isomerase-like"/>
    <property type="match status" value="1"/>
</dbReference>
<dbReference type="EMBL" id="VLKH01000001">
    <property type="protein sequence ID" value="TWH83736.1"/>
    <property type="molecule type" value="Genomic_DNA"/>
</dbReference>
<feature type="domain" description="Xylose isomerase-like TIM barrel" evidence="1">
    <location>
        <begin position="41"/>
        <end position="255"/>
    </location>
</feature>
<name>A0A562JKJ3_9FIRM</name>
<evidence type="ECO:0000313" key="3">
    <source>
        <dbReference type="Proteomes" id="UP000315343"/>
    </source>
</evidence>
<dbReference type="GO" id="GO:0016853">
    <property type="term" value="F:isomerase activity"/>
    <property type="evidence" value="ECO:0007669"/>
    <property type="project" value="UniProtKB-KW"/>
</dbReference>
<dbReference type="InterPro" id="IPR036237">
    <property type="entry name" value="Xyl_isomerase-like_sf"/>
</dbReference>
<keyword evidence="3" id="KW-1185">Reference proteome</keyword>
<evidence type="ECO:0000259" key="1">
    <source>
        <dbReference type="Pfam" id="PF01261"/>
    </source>
</evidence>
<reference evidence="2 3" key="1">
    <citation type="submission" date="2019-07" db="EMBL/GenBank/DDBJ databases">
        <title>Genomic Encyclopedia of Type Strains, Phase I: the one thousand microbial genomes (KMG-I) project.</title>
        <authorList>
            <person name="Kyrpides N."/>
        </authorList>
    </citation>
    <scope>NUCLEOTIDE SEQUENCE [LARGE SCALE GENOMIC DNA]</scope>
    <source>
        <strain evidence="2 3">DSM 13558</strain>
    </source>
</reference>
<dbReference type="Gene3D" id="3.20.20.150">
    <property type="entry name" value="Divalent-metal-dependent TIM barrel enzymes"/>
    <property type="match status" value="1"/>
</dbReference>
<gene>
    <name evidence="2" type="ORF">LY60_00348</name>
</gene>
<dbReference type="AlphaFoldDB" id="A0A562JKJ3"/>
<dbReference type="InterPro" id="IPR013022">
    <property type="entry name" value="Xyl_isomerase-like_TIM-brl"/>
</dbReference>
<dbReference type="Proteomes" id="UP000315343">
    <property type="component" value="Unassembled WGS sequence"/>
</dbReference>
<comment type="caution">
    <text evidence="2">The sequence shown here is derived from an EMBL/GenBank/DDBJ whole genome shotgun (WGS) entry which is preliminary data.</text>
</comment>
<dbReference type="Pfam" id="PF01261">
    <property type="entry name" value="AP_endonuc_2"/>
    <property type="match status" value="1"/>
</dbReference>
<evidence type="ECO:0000313" key="2">
    <source>
        <dbReference type="EMBL" id="TWH83736.1"/>
    </source>
</evidence>
<dbReference type="InterPro" id="IPR050312">
    <property type="entry name" value="IolE/XylAMocC-like"/>
</dbReference>
<organism evidence="2 3">
    <name type="scientific">Sedimentibacter saalensis</name>
    <dbReference type="NCBI Taxonomy" id="130788"/>
    <lineage>
        <taxon>Bacteria</taxon>
        <taxon>Bacillati</taxon>
        <taxon>Bacillota</taxon>
        <taxon>Tissierellia</taxon>
        <taxon>Sedimentibacter</taxon>
    </lineage>
</organism>
<keyword evidence="2" id="KW-0413">Isomerase</keyword>
<sequence>MGAGRKYMKSDKFYVATVASDAADVAEEYELGIEIDEFCTASNMDDENFKELDLSVRKKMKISHSHIFHAPFNELFPAAVDPLAIKLANKRFEQSFHLAGSYGIKRMVVHSGYVPVLYFKSWFQEKSVEFWQKFMSSKTDDFHIMIENVLEDEPYTLAKIIEGIKDKRVSACLDIGHAHCKSDIDLLEWIEVLGPFLGHVHLHNNDKTYDCHWSLGNGSMDMNKIMEALKKNSPENITFTVENQECRESIQWLDENGWLKK</sequence>
<protein>
    <submittedName>
        <fullName evidence="2">Sugar phosphate isomerase/epimerase</fullName>
    </submittedName>
</protein>
<dbReference type="OrthoDB" id="9801960at2"/>